<name>A0ACC2SGW2_9FUNG</name>
<proteinExistence type="predicted"/>
<comment type="caution">
    <text evidence="1">The sequence shown here is derived from an EMBL/GenBank/DDBJ whole genome shotgun (WGS) entry which is preliminary data.</text>
</comment>
<sequence>MSKFSYTPPLQEQCPQDVGFIPGLVPDKIAVMTNGICFGACALFVSEVSSLPQVETFKVGGMEKSPALLASSPTTTRLL</sequence>
<protein>
    <submittedName>
        <fullName evidence="1">Uncharacterized protein</fullName>
    </submittedName>
</protein>
<organism evidence="1 2">
    <name type="scientific">Entomophthora muscae</name>
    <dbReference type="NCBI Taxonomy" id="34485"/>
    <lineage>
        <taxon>Eukaryota</taxon>
        <taxon>Fungi</taxon>
        <taxon>Fungi incertae sedis</taxon>
        <taxon>Zoopagomycota</taxon>
        <taxon>Entomophthoromycotina</taxon>
        <taxon>Entomophthoromycetes</taxon>
        <taxon>Entomophthorales</taxon>
        <taxon>Entomophthoraceae</taxon>
        <taxon>Entomophthora</taxon>
    </lineage>
</organism>
<accession>A0ACC2SGW2</accession>
<gene>
    <name evidence="1" type="ORF">DSO57_1018922</name>
</gene>
<dbReference type="EMBL" id="QTSX02005054">
    <property type="protein sequence ID" value="KAJ9061606.1"/>
    <property type="molecule type" value="Genomic_DNA"/>
</dbReference>
<reference evidence="1" key="1">
    <citation type="submission" date="2022-04" db="EMBL/GenBank/DDBJ databases">
        <title>Genome of the entomopathogenic fungus Entomophthora muscae.</title>
        <authorList>
            <person name="Elya C."/>
            <person name="Lovett B.R."/>
            <person name="Lee E."/>
            <person name="Macias A.M."/>
            <person name="Hajek A.E."/>
            <person name="De Bivort B.L."/>
            <person name="Kasson M.T."/>
            <person name="De Fine Licht H.H."/>
            <person name="Stajich J.E."/>
        </authorList>
    </citation>
    <scope>NUCLEOTIDE SEQUENCE</scope>
    <source>
        <strain evidence="1">Berkeley</strain>
    </source>
</reference>
<evidence type="ECO:0000313" key="1">
    <source>
        <dbReference type="EMBL" id="KAJ9061606.1"/>
    </source>
</evidence>
<dbReference type="Proteomes" id="UP001165960">
    <property type="component" value="Unassembled WGS sequence"/>
</dbReference>
<keyword evidence="2" id="KW-1185">Reference proteome</keyword>
<evidence type="ECO:0000313" key="2">
    <source>
        <dbReference type="Proteomes" id="UP001165960"/>
    </source>
</evidence>